<dbReference type="SUPFAM" id="SSF48452">
    <property type="entry name" value="TPR-like"/>
    <property type="match status" value="1"/>
</dbReference>
<dbReference type="Pfam" id="PF07719">
    <property type="entry name" value="TPR_2"/>
    <property type="match status" value="1"/>
</dbReference>
<dbReference type="PANTHER" id="PTHR44943">
    <property type="entry name" value="CELLULOSE SYNTHASE OPERON PROTEIN C"/>
    <property type="match status" value="1"/>
</dbReference>
<reference evidence="4" key="1">
    <citation type="journal article" date="2005" name="PLoS Biol.">
        <title>New insights into metabolic properties of marine bacteria encoding proteorhodopsins.</title>
        <authorList>
            <person name="Sabehi G."/>
            <person name="Loy A."/>
            <person name="Jung K.H."/>
            <person name="Partha R."/>
            <person name="Spudich J.L."/>
            <person name="Isaacson T."/>
            <person name="Hirschberg J."/>
            <person name="Wagner M."/>
            <person name="Beja O."/>
        </authorList>
    </citation>
    <scope>NUCLEOTIDE SEQUENCE</scope>
</reference>
<dbReference type="SMART" id="SM00028">
    <property type="entry name" value="TPR"/>
    <property type="match status" value="7"/>
</dbReference>
<dbReference type="PROSITE" id="PS50293">
    <property type="entry name" value="TPR_REGION"/>
    <property type="match status" value="1"/>
</dbReference>
<proteinExistence type="predicted"/>
<dbReference type="PANTHER" id="PTHR44943:SF8">
    <property type="entry name" value="TPR REPEAT-CONTAINING PROTEIN MJ0263"/>
    <property type="match status" value="1"/>
</dbReference>
<dbReference type="InterPro" id="IPR019734">
    <property type="entry name" value="TPR_rpt"/>
</dbReference>
<name>Q4JN03_9BACT</name>
<dbReference type="EMBL" id="DQ068067">
    <property type="protein sequence ID" value="AAY89994.1"/>
    <property type="molecule type" value="Genomic_DNA"/>
</dbReference>
<keyword evidence="1" id="KW-0677">Repeat</keyword>
<organism evidence="4">
    <name type="scientific">uncultured bacterium BAC13K9BAC</name>
    <dbReference type="NCBI Taxonomy" id="332979"/>
    <lineage>
        <taxon>Bacteria</taxon>
        <taxon>environmental samples</taxon>
    </lineage>
</organism>
<evidence type="ECO:0000256" key="3">
    <source>
        <dbReference type="PROSITE-ProRule" id="PRU00339"/>
    </source>
</evidence>
<dbReference type="Pfam" id="PF13181">
    <property type="entry name" value="TPR_8"/>
    <property type="match status" value="1"/>
</dbReference>
<dbReference type="Gene3D" id="1.25.40.10">
    <property type="entry name" value="Tetratricopeptide repeat domain"/>
    <property type="match status" value="2"/>
</dbReference>
<dbReference type="InterPro" id="IPR013105">
    <property type="entry name" value="TPR_2"/>
</dbReference>
<keyword evidence="2 3" id="KW-0802">TPR repeat</keyword>
<evidence type="ECO:0000256" key="1">
    <source>
        <dbReference type="ARBA" id="ARBA00022737"/>
    </source>
</evidence>
<evidence type="ECO:0000313" key="4">
    <source>
        <dbReference type="EMBL" id="AAY89994.1"/>
    </source>
</evidence>
<keyword evidence="4" id="KW-0808">Transferase</keyword>
<dbReference type="Pfam" id="PF00515">
    <property type="entry name" value="TPR_1"/>
    <property type="match status" value="1"/>
</dbReference>
<evidence type="ECO:0000256" key="2">
    <source>
        <dbReference type="ARBA" id="ARBA00022803"/>
    </source>
</evidence>
<dbReference type="PROSITE" id="PS50005">
    <property type="entry name" value="TPR"/>
    <property type="match status" value="4"/>
</dbReference>
<dbReference type="InterPro" id="IPR011990">
    <property type="entry name" value="TPR-like_helical_dom_sf"/>
</dbReference>
<feature type="repeat" description="TPR" evidence="3">
    <location>
        <begin position="209"/>
        <end position="242"/>
    </location>
</feature>
<protein>
    <submittedName>
        <fullName evidence="4">Predicted O-linked GlcNAc transferase</fullName>
    </submittedName>
</protein>
<dbReference type="GO" id="GO:0016740">
    <property type="term" value="F:transferase activity"/>
    <property type="evidence" value="ECO:0007669"/>
    <property type="project" value="UniProtKB-KW"/>
</dbReference>
<feature type="repeat" description="TPR" evidence="3">
    <location>
        <begin position="40"/>
        <end position="73"/>
    </location>
</feature>
<dbReference type="InterPro" id="IPR051685">
    <property type="entry name" value="Ycf3/AcsC/BcsC/TPR_MFPF"/>
</dbReference>
<feature type="repeat" description="TPR" evidence="3">
    <location>
        <begin position="108"/>
        <end position="141"/>
    </location>
</feature>
<sequence length="257" mass="29827">MSEFLIDQAMKEAIDLQNRNQLDDAKSIYKKIIAHDKNNSDAYHLISLIYLVEGNLDEAKNNIMTAIELQPEISVYHSNYGNILYQSNNLEFAIQEHKRAIKLDKKNFQSFYSLGVAYTYLKNYEKAIEYYKKALSLDEESSVAHNNLANIYNNVNPNLAEEHYLKVLDLVSNDAMPYINISNYYLKNTKYKKCVQILEDALDKDIKVKELYNNLGIAYYATKDNIKAKTMFEHAIKLDPNYTHALDNLKNINNLDK</sequence>
<accession>Q4JN03</accession>
<feature type="repeat" description="TPR" evidence="3">
    <location>
        <begin position="74"/>
        <end position="107"/>
    </location>
</feature>
<dbReference type="AlphaFoldDB" id="Q4JN03"/>